<evidence type="ECO:0000313" key="4">
    <source>
        <dbReference type="Proteomes" id="UP000735205"/>
    </source>
</evidence>
<protein>
    <submittedName>
        <fullName evidence="3">Uncharacterized protein</fullName>
    </submittedName>
</protein>
<keyword evidence="2" id="KW-1133">Transmembrane helix</keyword>
<comment type="caution">
    <text evidence="3">The sequence shown here is derived from an EMBL/GenBank/DDBJ whole genome shotgun (WGS) entry which is preliminary data.</text>
</comment>
<sequence length="139" mass="15480">MKKYWKIFFAFVLALYWNSPQIVYASFGGGSGGGGQGGGGSSTSPTGGSTGTGGQESNGSFIIGLISFFIFWQAIKWMNRQGNRQLAKEIEFDQCYRSDLTALFIRFQKAWTRADLSLIEDEMTGFLYAKNQKNLSRLR</sequence>
<keyword evidence="2" id="KW-0812">Transmembrane</keyword>
<evidence type="ECO:0000256" key="2">
    <source>
        <dbReference type="SAM" id="Phobius"/>
    </source>
</evidence>
<feature type="region of interest" description="Disordered" evidence="1">
    <location>
        <begin position="35"/>
        <end position="55"/>
    </location>
</feature>
<gene>
    <name evidence="3" type="ORF">G6R28_02365</name>
</gene>
<organism evidence="3 4">
    <name type="scientific">Fructobacillus papyrifericola</name>
    <dbReference type="NCBI Taxonomy" id="2713172"/>
    <lineage>
        <taxon>Bacteria</taxon>
        <taxon>Bacillati</taxon>
        <taxon>Bacillota</taxon>
        <taxon>Bacilli</taxon>
        <taxon>Lactobacillales</taxon>
        <taxon>Lactobacillaceae</taxon>
        <taxon>Fructobacillus</taxon>
    </lineage>
</organism>
<dbReference type="Proteomes" id="UP000735205">
    <property type="component" value="Unassembled WGS sequence"/>
</dbReference>
<keyword evidence="2" id="KW-0472">Membrane</keyword>
<feature type="transmembrane region" description="Helical" evidence="2">
    <location>
        <begin position="59"/>
        <end position="78"/>
    </location>
</feature>
<proteinExistence type="predicted"/>
<dbReference type="RefSeq" id="WP_213792626.1">
    <property type="nucleotide sequence ID" value="NZ_JAAMFJ010000001.1"/>
</dbReference>
<reference evidence="3 4" key="1">
    <citation type="submission" date="2020-02" db="EMBL/GenBank/DDBJ databases">
        <title>Fructobacillus sp. isolated from paper mulberry of Taiwan.</title>
        <authorList>
            <person name="Lin S.-T."/>
        </authorList>
    </citation>
    <scope>NUCLEOTIDE SEQUENCE [LARGE SCALE GENOMIC DNA]</scope>
    <source>
        <strain evidence="3 4">M1-21</strain>
    </source>
</reference>
<dbReference type="EMBL" id="JAAMFJ010000001">
    <property type="protein sequence ID" value="MBS9336076.1"/>
    <property type="molecule type" value="Genomic_DNA"/>
</dbReference>
<evidence type="ECO:0000256" key="1">
    <source>
        <dbReference type="SAM" id="MobiDB-lite"/>
    </source>
</evidence>
<evidence type="ECO:0000313" key="3">
    <source>
        <dbReference type="EMBL" id="MBS9336076.1"/>
    </source>
</evidence>
<name>A0ABS5QUJ4_9LACO</name>
<keyword evidence="4" id="KW-1185">Reference proteome</keyword>
<accession>A0ABS5QUJ4</accession>